<feature type="transmembrane region" description="Helical" evidence="1">
    <location>
        <begin position="151"/>
        <end position="171"/>
    </location>
</feature>
<evidence type="ECO:0000256" key="1">
    <source>
        <dbReference type="SAM" id="Phobius"/>
    </source>
</evidence>
<organism evidence="2 3">
    <name type="scientific">Dictyocaulus viviparus</name>
    <name type="common">Bovine lungworm</name>
    <dbReference type="NCBI Taxonomy" id="29172"/>
    <lineage>
        <taxon>Eukaryota</taxon>
        <taxon>Metazoa</taxon>
        <taxon>Ecdysozoa</taxon>
        <taxon>Nematoda</taxon>
        <taxon>Chromadorea</taxon>
        <taxon>Rhabditida</taxon>
        <taxon>Rhabditina</taxon>
        <taxon>Rhabditomorpha</taxon>
        <taxon>Strongyloidea</taxon>
        <taxon>Metastrongylidae</taxon>
        <taxon>Dictyocaulus</taxon>
    </lineage>
</organism>
<protein>
    <submittedName>
        <fullName evidence="2">Uncharacterized protein</fullName>
    </submittedName>
</protein>
<dbReference type="PANTHER" id="PTHR38553:SF1">
    <property type="entry name" value="G PROTEIN-COUPLED RECEPTOR"/>
    <property type="match status" value="1"/>
</dbReference>
<sequence length="441" mass="50518">MDLVGRLLRQMLQGSDIGNATSGTNRSIDVLCANCISPYEPIACVRSGLISLVGIVTASFAFVRIVHLHATTSSHIRLLLFYILCLHCFAASFEWLLGWTTKLSIFISYTKVIELVIICYLYLNMASRMIQWNSIAAKRQVKLIKAFLEQIADMIFNFVYFMSIYVTFLYVSFRLCFSALFLMFTYFTMFLVTGFLLSFEPWKDCHAPYWIWFSAGEFIMVQLMVCSFLILIRRMSRISDVLSIPSKQRRDLTSLFWIFETSAIADLCYHILLFIMGDDVKGCSGVFDHDQVRYSLLKLPYDVVSFLIPVWTILFVFRAPLKSNSHDDHWTGLFYSSHAPSLASVADIVVVRNWQRRYRPITQSSQYDRPVLLGRRIETARRLQTINSTSPVLVGRCITTPRSLVSSPLYSIPEEMVNCEHDTSVVVGSVDKLPIVPLMDD</sequence>
<feature type="transmembrane region" description="Helical" evidence="1">
    <location>
        <begin position="252"/>
        <end position="275"/>
    </location>
</feature>
<gene>
    <name evidence="2" type="ORF">DICVIV_02432</name>
</gene>
<feature type="transmembrane region" description="Helical" evidence="1">
    <location>
        <begin position="103"/>
        <end position="123"/>
    </location>
</feature>
<reference evidence="2 3" key="1">
    <citation type="submission" date="2013-11" db="EMBL/GenBank/DDBJ databases">
        <title>Draft genome of the bovine lungworm Dictyocaulus viviparus.</title>
        <authorList>
            <person name="Mitreva M."/>
        </authorList>
    </citation>
    <scope>NUCLEOTIDE SEQUENCE [LARGE SCALE GENOMIC DNA]</scope>
    <source>
        <strain evidence="2 3">HannoverDv2000</strain>
    </source>
</reference>
<evidence type="ECO:0000313" key="2">
    <source>
        <dbReference type="EMBL" id="KJH51418.1"/>
    </source>
</evidence>
<dbReference type="PANTHER" id="PTHR38553">
    <property type="entry name" value="PROTEIN CBG19621"/>
    <property type="match status" value="1"/>
</dbReference>
<reference evidence="3" key="2">
    <citation type="journal article" date="2016" name="Sci. Rep.">
        <title>Dictyocaulus viviparus genome, variome and transcriptome elucidate lungworm biology and support future intervention.</title>
        <authorList>
            <person name="McNulty S.N."/>
            <person name="Strube C."/>
            <person name="Rosa B.A."/>
            <person name="Martin J.C."/>
            <person name="Tyagi R."/>
            <person name="Choi Y.J."/>
            <person name="Wang Q."/>
            <person name="Hallsworth Pepin K."/>
            <person name="Zhang X."/>
            <person name="Ozersky P."/>
            <person name="Wilson R.K."/>
            <person name="Sternberg P.W."/>
            <person name="Gasser R.B."/>
            <person name="Mitreva M."/>
        </authorList>
    </citation>
    <scope>NUCLEOTIDE SEQUENCE [LARGE SCALE GENOMIC DNA]</scope>
    <source>
        <strain evidence="3">HannoverDv2000</strain>
    </source>
</reference>
<dbReference type="Proteomes" id="UP000053766">
    <property type="component" value="Unassembled WGS sequence"/>
</dbReference>
<dbReference type="EMBL" id="KN716184">
    <property type="protein sequence ID" value="KJH51418.1"/>
    <property type="molecule type" value="Genomic_DNA"/>
</dbReference>
<feature type="transmembrane region" description="Helical" evidence="1">
    <location>
        <begin position="209"/>
        <end position="232"/>
    </location>
</feature>
<name>A0A0D8Y3H7_DICVI</name>
<feature type="transmembrane region" description="Helical" evidence="1">
    <location>
        <begin position="78"/>
        <end position="97"/>
    </location>
</feature>
<feature type="transmembrane region" description="Helical" evidence="1">
    <location>
        <begin position="48"/>
        <end position="66"/>
    </location>
</feature>
<accession>A0A0D8Y3H7</accession>
<dbReference type="OrthoDB" id="5818871at2759"/>
<dbReference type="AlphaFoldDB" id="A0A0D8Y3H7"/>
<keyword evidence="3" id="KW-1185">Reference proteome</keyword>
<keyword evidence="1" id="KW-1133">Transmembrane helix</keyword>
<feature type="transmembrane region" description="Helical" evidence="1">
    <location>
        <begin position="303"/>
        <end position="321"/>
    </location>
</feature>
<feature type="transmembrane region" description="Helical" evidence="1">
    <location>
        <begin position="177"/>
        <end position="197"/>
    </location>
</feature>
<proteinExistence type="predicted"/>
<evidence type="ECO:0000313" key="3">
    <source>
        <dbReference type="Proteomes" id="UP000053766"/>
    </source>
</evidence>
<keyword evidence="1" id="KW-0812">Transmembrane</keyword>
<keyword evidence="1" id="KW-0472">Membrane</keyword>